<dbReference type="GO" id="GO:0005737">
    <property type="term" value="C:cytoplasm"/>
    <property type="evidence" value="ECO:0007669"/>
    <property type="project" value="TreeGrafter"/>
</dbReference>
<gene>
    <name evidence="2" type="ordered locus">Fleli_0879</name>
</gene>
<dbReference type="Gene3D" id="3.30.9.10">
    <property type="entry name" value="D-Amino Acid Oxidase, subunit A, domain 2"/>
    <property type="match status" value="1"/>
</dbReference>
<dbReference type="RefSeq" id="WP_014796793.1">
    <property type="nucleotide sequence ID" value="NC_018018.1"/>
</dbReference>
<reference evidence="3" key="1">
    <citation type="submission" date="2012-06" db="EMBL/GenBank/DDBJ databases">
        <title>The complete genome of Flexibacter litoralis DSM 6794.</title>
        <authorList>
            <person name="Lucas S."/>
            <person name="Copeland A."/>
            <person name="Lapidus A."/>
            <person name="Glavina del Rio T."/>
            <person name="Dalin E."/>
            <person name="Tice H."/>
            <person name="Bruce D."/>
            <person name="Goodwin L."/>
            <person name="Pitluck S."/>
            <person name="Peters L."/>
            <person name="Ovchinnikova G."/>
            <person name="Lu M."/>
            <person name="Kyrpides N."/>
            <person name="Mavromatis K."/>
            <person name="Ivanova N."/>
            <person name="Brettin T."/>
            <person name="Detter J.C."/>
            <person name="Han C."/>
            <person name="Larimer F."/>
            <person name="Land M."/>
            <person name="Hauser L."/>
            <person name="Markowitz V."/>
            <person name="Cheng J.-F."/>
            <person name="Hugenholtz P."/>
            <person name="Woyke T."/>
            <person name="Wu D."/>
            <person name="Spring S."/>
            <person name="Lang E."/>
            <person name="Kopitz M."/>
            <person name="Brambilla E."/>
            <person name="Klenk H.-P."/>
            <person name="Eisen J.A."/>
        </authorList>
    </citation>
    <scope>NUCLEOTIDE SEQUENCE [LARGE SCALE GENOMIC DNA]</scope>
    <source>
        <strain evidence="3">ATCC 23117 / DSM 6794 / NBRC 15988 / NCIMB 1366 / Sio-4</strain>
    </source>
</reference>
<organism evidence="2 3">
    <name type="scientific">Bernardetia litoralis (strain ATCC 23117 / DSM 6794 / NBRC 15988 / NCIMB 1366 / Fx l1 / Sio-4)</name>
    <name type="common">Flexibacter litoralis</name>
    <dbReference type="NCBI Taxonomy" id="880071"/>
    <lineage>
        <taxon>Bacteria</taxon>
        <taxon>Pseudomonadati</taxon>
        <taxon>Bacteroidota</taxon>
        <taxon>Cytophagia</taxon>
        <taxon>Cytophagales</taxon>
        <taxon>Bernardetiaceae</taxon>
        <taxon>Bernardetia</taxon>
    </lineage>
</organism>
<dbReference type="Gene3D" id="3.50.50.60">
    <property type="entry name" value="FAD/NAD(P)-binding domain"/>
    <property type="match status" value="1"/>
</dbReference>
<dbReference type="STRING" id="880071.Fleli_0879"/>
<dbReference type="Proteomes" id="UP000006054">
    <property type="component" value="Chromosome"/>
</dbReference>
<dbReference type="eggNOG" id="COG0665">
    <property type="taxonomic scope" value="Bacteria"/>
</dbReference>
<name>I4AHA0_BERLS</name>
<dbReference type="HOGENOM" id="CLU_066614_0_0_10"/>
<protein>
    <submittedName>
        <fullName evidence="2">FAD dependent oxidoreductase</fullName>
    </submittedName>
</protein>
<dbReference type="AlphaFoldDB" id="I4AHA0"/>
<dbReference type="OrthoDB" id="214253at2"/>
<feature type="domain" description="FAD dependent oxidoreductase" evidence="1">
    <location>
        <begin position="6"/>
        <end position="367"/>
    </location>
</feature>
<dbReference type="InterPro" id="IPR036188">
    <property type="entry name" value="FAD/NAD-bd_sf"/>
</dbReference>
<accession>I4AHA0</accession>
<evidence type="ECO:0000313" key="3">
    <source>
        <dbReference type="Proteomes" id="UP000006054"/>
    </source>
</evidence>
<sequence>MEKEFDYLIIGQGLAGSILAYTLLEKGKKVLVLDEPKLQNCSKIAAGICNPITGRNLVRTWKSRELFTFLNDFYPKLEKQFNSNFFFSVPIYRPFQTLEQQQDWSAQEEKATEEVIYPKNPLFEKNVNEPLGGLLIKNGGHLRTDIFLEAIKKYLIEHNAYQEKLFDFDDLMLNDKATKESYQKVVYQDIKANHIIFCRGVLDKTNPFFDKLPIAPAKGEILHIDFDKIEENKSHQNQEMIRKLNQFILNKGCWLVPFKDKIIENNLNNKVNGLDENVITTFRTGSTYNHDDLTLKPTEEARQEIETKLKGVLNLDYQVTKQEVGIRPSTRTRYPLMGTHKDYPQMSIFNGFGAKGVSMIPYFANEFVEHLFNGKELDKILRVNKWLLK</sequence>
<dbReference type="InterPro" id="IPR006076">
    <property type="entry name" value="FAD-dep_OxRdtase"/>
</dbReference>
<evidence type="ECO:0000259" key="1">
    <source>
        <dbReference type="Pfam" id="PF01266"/>
    </source>
</evidence>
<dbReference type="PATRIC" id="fig|880071.3.peg.857"/>
<dbReference type="Pfam" id="PF01266">
    <property type="entry name" value="DAO"/>
    <property type="match status" value="1"/>
</dbReference>
<evidence type="ECO:0000313" key="2">
    <source>
        <dbReference type="EMBL" id="AFM03335.1"/>
    </source>
</evidence>
<dbReference type="PANTHER" id="PTHR13847">
    <property type="entry name" value="SARCOSINE DEHYDROGENASE-RELATED"/>
    <property type="match status" value="1"/>
</dbReference>
<dbReference type="EMBL" id="CP003345">
    <property type="protein sequence ID" value="AFM03335.1"/>
    <property type="molecule type" value="Genomic_DNA"/>
</dbReference>
<dbReference type="KEGG" id="fli:Fleli_0879"/>
<keyword evidence="3" id="KW-1185">Reference proteome</keyword>
<proteinExistence type="predicted"/>
<dbReference type="SUPFAM" id="SSF51971">
    <property type="entry name" value="Nucleotide-binding domain"/>
    <property type="match status" value="1"/>
</dbReference>